<keyword evidence="4" id="KW-0472">Membrane</keyword>
<dbReference type="PATRIC" id="fig|266128.3.peg.750"/>
<dbReference type="Proteomes" id="UP000550609">
    <property type="component" value="Unassembled WGS sequence"/>
</dbReference>
<evidence type="ECO:0000256" key="3">
    <source>
        <dbReference type="ARBA" id="ARBA00022729"/>
    </source>
</evidence>
<keyword evidence="5" id="KW-0564">Palmitate</keyword>
<comment type="similarity">
    <text evidence="1">Belongs to the EcnA/EcnB lipoprotein family.</text>
</comment>
<dbReference type="STRING" id="266128.ABB25_09415"/>
<reference evidence="9 11" key="2">
    <citation type="submission" date="2020-08" db="EMBL/GenBank/DDBJ databases">
        <title>Stenotrophomonas sp. W1S232.</title>
        <authorList>
            <person name="Deng Y."/>
        </authorList>
    </citation>
    <scope>NUCLEOTIDE SEQUENCE [LARGE SCALE GENOMIC DNA]</scope>
    <source>
        <strain evidence="9 11">W1S232</strain>
    </source>
</reference>
<keyword evidence="3 7" id="KW-0732">Signal</keyword>
<evidence type="ECO:0000256" key="2">
    <source>
        <dbReference type="ARBA" id="ARBA00022475"/>
    </source>
</evidence>
<dbReference type="Proteomes" id="UP000051254">
    <property type="component" value="Unassembled WGS sequence"/>
</dbReference>
<accession>A0A7W3V208</accession>
<evidence type="ECO:0000256" key="7">
    <source>
        <dbReference type="SAM" id="SignalP"/>
    </source>
</evidence>
<feature type="chain" id="PRO_5006392999" evidence="7">
    <location>
        <begin position="20"/>
        <end position="44"/>
    </location>
</feature>
<evidence type="ECO:0000313" key="9">
    <source>
        <dbReference type="EMBL" id="MBB1117567.1"/>
    </source>
</evidence>
<dbReference type="RefSeq" id="WP_057666168.1">
    <property type="nucleotide sequence ID" value="NZ_JBEWQO010000013.1"/>
</dbReference>
<name>A0A0R0BTQ6_9GAMM</name>
<evidence type="ECO:0000256" key="1">
    <source>
        <dbReference type="ARBA" id="ARBA00010296"/>
    </source>
</evidence>
<dbReference type="InterPro" id="IPR012556">
    <property type="entry name" value="Entericidin"/>
</dbReference>
<keyword evidence="10" id="KW-1185">Reference proteome</keyword>
<evidence type="ECO:0000256" key="4">
    <source>
        <dbReference type="ARBA" id="ARBA00023136"/>
    </source>
</evidence>
<evidence type="ECO:0000313" key="10">
    <source>
        <dbReference type="Proteomes" id="UP000051254"/>
    </source>
</evidence>
<comment type="caution">
    <text evidence="8">The sequence shown here is derived from an EMBL/GenBank/DDBJ whole genome shotgun (WGS) entry which is preliminary data.</text>
</comment>
<dbReference type="Pfam" id="PF08085">
    <property type="entry name" value="Entericidin"/>
    <property type="match status" value="1"/>
</dbReference>
<dbReference type="GO" id="GO:0016020">
    <property type="term" value="C:membrane"/>
    <property type="evidence" value="ECO:0007669"/>
    <property type="project" value="InterPro"/>
</dbReference>
<dbReference type="EMBL" id="LDJH01000014">
    <property type="protein sequence ID" value="KRG57578.1"/>
    <property type="molecule type" value="Genomic_DNA"/>
</dbReference>
<sequence length="44" mass="4481">MKRTLMALMVSLLALGLLAGCNTVAGFGKDMQKAGDKLEGAAKG</sequence>
<feature type="signal peptide" evidence="7">
    <location>
        <begin position="1"/>
        <end position="19"/>
    </location>
</feature>
<protein>
    <submittedName>
        <fullName evidence="8 9">Entericidin</fullName>
    </submittedName>
</protein>
<reference evidence="8 10" key="1">
    <citation type="submission" date="2015-05" db="EMBL/GenBank/DDBJ databases">
        <title>Genome sequencing and analysis of members of genus Stenotrophomonas.</title>
        <authorList>
            <person name="Patil P.P."/>
            <person name="Midha S."/>
            <person name="Patil P.B."/>
        </authorList>
    </citation>
    <scope>NUCLEOTIDE SEQUENCE [LARGE SCALE GENOMIC DNA]</scope>
    <source>
        <strain evidence="8 10">DSM 17805</strain>
    </source>
</reference>
<keyword evidence="6 9" id="KW-0449">Lipoprotein</keyword>
<evidence type="ECO:0000256" key="6">
    <source>
        <dbReference type="ARBA" id="ARBA00023288"/>
    </source>
</evidence>
<gene>
    <name evidence="8" type="ORF">ABB25_09415</name>
    <name evidence="9" type="ORF">H4O09_10950</name>
</gene>
<evidence type="ECO:0000313" key="8">
    <source>
        <dbReference type="EMBL" id="KRG57578.1"/>
    </source>
</evidence>
<accession>A0A0R0BTQ6</accession>
<dbReference type="AlphaFoldDB" id="A0A0R0BTQ6"/>
<evidence type="ECO:0000313" key="11">
    <source>
        <dbReference type="Proteomes" id="UP000550609"/>
    </source>
</evidence>
<dbReference type="GO" id="GO:0009636">
    <property type="term" value="P:response to toxic substance"/>
    <property type="evidence" value="ECO:0007669"/>
    <property type="project" value="InterPro"/>
</dbReference>
<proteinExistence type="inferred from homology"/>
<keyword evidence="2" id="KW-1003">Cell membrane</keyword>
<dbReference type="PROSITE" id="PS51257">
    <property type="entry name" value="PROKAR_LIPOPROTEIN"/>
    <property type="match status" value="1"/>
</dbReference>
<organism evidence="8 10">
    <name type="scientific">Stenotrophomonas koreensis</name>
    <dbReference type="NCBI Taxonomy" id="266128"/>
    <lineage>
        <taxon>Bacteria</taxon>
        <taxon>Pseudomonadati</taxon>
        <taxon>Pseudomonadota</taxon>
        <taxon>Gammaproteobacteria</taxon>
        <taxon>Lysobacterales</taxon>
        <taxon>Lysobacteraceae</taxon>
        <taxon>Stenotrophomonas</taxon>
    </lineage>
</organism>
<evidence type="ECO:0000256" key="5">
    <source>
        <dbReference type="ARBA" id="ARBA00023139"/>
    </source>
</evidence>
<dbReference type="EMBL" id="JACIUV010000004">
    <property type="protein sequence ID" value="MBB1117567.1"/>
    <property type="molecule type" value="Genomic_DNA"/>
</dbReference>